<proteinExistence type="inferred from homology"/>
<keyword evidence="6 12" id="KW-0133">Cell shape</keyword>
<evidence type="ECO:0000256" key="6">
    <source>
        <dbReference type="ARBA" id="ARBA00022960"/>
    </source>
</evidence>
<evidence type="ECO:0000256" key="11">
    <source>
        <dbReference type="ARBA" id="ARBA00023316"/>
    </source>
</evidence>
<evidence type="ECO:0000256" key="10">
    <source>
        <dbReference type="ARBA" id="ARBA00023306"/>
    </source>
</evidence>
<feature type="transmembrane region" description="Helical" evidence="12">
    <location>
        <begin position="283"/>
        <end position="305"/>
    </location>
</feature>
<dbReference type="GO" id="GO:0009252">
    <property type="term" value="P:peptidoglycan biosynthetic process"/>
    <property type="evidence" value="ECO:0007669"/>
    <property type="project" value="UniProtKB-UniRule"/>
</dbReference>
<evidence type="ECO:0000256" key="8">
    <source>
        <dbReference type="ARBA" id="ARBA00022989"/>
    </source>
</evidence>
<dbReference type="Proteomes" id="UP000280842">
    <property type="component" value="Unassembled WGS sequence"/>
</dbReference>
<evidence type="ECO:0000313" key="15">
    <source>
        <dbReference type="EMBL" id="RMA97741.1"/>
    </source>
</evidence>
<comment type="caution">
    <text evidence="15">The sequence shown here is derived from an EMBL/GenBank/DDBJ whole genome shotgun (WGS) entry which is preliminary data.</text>
</comment>
<dbReference type="HAMAP" id="MF_00038">
    <property type="entry name" value="MraY"/>
    <property type="match status" value="1"/>
</dbReference>
<comment type="function">
    <text evidence="12">Catalyzes the initial step of the lipid cycle reactions in the biosynthesis of the cell wall peptidoglycan: transfers peptidoglycan precursor phospho-MurNAc-pentapeptide from UDP-MurNAc-pentapeptide onto the lipid carrier undecaprenyl phosphate, yielding undecaprenyl-pyrophosphoryl-MurNAc-pentapeptide, known as lipid I.</text>
</comment>
<reference evidence="15 16" key="1">
    <citation type="submission" date="2018-10" db="EMBL/GenBank/DDBJ databases">
        <title>Genomic Encyclopedia of Archaeal and Bacterial Type Strains, Phase II (KMG-II): from individual species to whole genera.</title>
        <authorList>
            <person name="Goeker M."/>
        </authorList>
    </citation>
    <scope>NUCLEOTIDE SEQUENCE [LARGE SCALE GENOMIC DNA]</scope>
    <source>
        <strain evidence="15 16">VM1</strain>
    </source>
</reference>
<evidence type="ECO:0000256" key="14">
    <source>
        <dbReference type="PIRSR" id="PIRSR600715-1"/>
    </source>
</evidence>
<dbReference type="Pfam" id="PF00953">
    <property type="entry name" value="Glycos_transf_4"/>
    <property type="match status" value="1"/>
</dbReference>
<gene>
    <name evidence="12" type="primary">mraY</name>
    <name evidence="15" type="ORF">CLV39_0365</name>
</gene>
<dbReference type="AlphaFoldDB" id="A0A3M0BKH9"/>
<evidence type="ECO:0000256" key="2">
    <source>
        <dbReference type="ARBA" id="ARBA00005583"/>
    </source>
</evidence>
<dbReference type="InterPro" id="IPR018480">
    <property type="entry name" value="PNAcMuramoyl-5peptid_Trfase_CS"/>
</dbReference>
<feature type="transmembrane region" description="Helical" evidence="12">
    <location>
        <begin position="128"/>
        <end position="147"/>
    </location>
</feature>
<keyword evidence="3 12" id="KW-0132">Cell division</keyword>
<feature type="transmembrane region" description="Helical" evidence="12">
    <location>
        <begin position="71"/>
        <end position="88"/>
    </location>
</feature>
<evidence type="ECO:0000256" key="4">
    <source>
        <dbReference type="ARBA" id="ARBA00022679"/>
    </source>
</evidence>
<dbReference type="InterPro" id="IPR003524">
    <property type="entry name" value="PNAcMuramoyl-5peptid_Trfase"/>
</dbReference>
<comment type="similarity">
    <text evidence="2 12">Belongs to the glycosyltransferase 4 family. MraY subfamily.</text>
</comment>
<feature type="transmembrane region" description="Helical" evidence="12">
    <location>
        <begin position="333"/>
        <end position="352"/>
    </location>
</feature>
<keyword evidence="7 12" id="KW-0573">Peptidoglycan synthesis</keyword>
<evidence type="ECO:0000256" key="12">
    <source>
        <dbReference type="HAMAP-Rule" id="MF_00038"/>
    </source>
</evidence>
<evidence type="ECO:0000256" key="5">
    <source>
        <dbReference type="ARBA" id="ARBA00022692"/>
    </source>
</evidence>
<dbReference type="EMBL" id="REFO01000010">
    <property type="protein sequence ID" value="RMA97741.1"/>
    <property type="molecule type" value="Genomic_DNA"/>
</dbReference>
<feature type="transmembrane region" description="Helical" evidence="12">
    <location>
        <begin position="94"/>
        <end position="116"/>
    </location>
</feature>
<dbReference type="UniPathway" id="UPA00219"/>
<dbReference type="PROSITE" id="PS01348">
    <property type="entry name" value="MRAY_2"/>
    <property type="match status" value="1"/>
</dbReference>
<comment type="catalytic activity">
    <reaction evidence="12">
        <text>UDP-N-acetyl-alpha-D-muramoyl-L-alanyl-gamma-D-glutamyl-meso-2,6-diaminopimeloyl-D-alanyl-D-alanine + di-trans,octa-cis-undecaprenyl phosphate = di-trans,octa-cis-undecaprenyl diphospho-N-acetyl-alpha-D-muramoyl-L-alanyl-D-glutamyl-meso-2,6-diaminopimeloyl-D-alanyl-D-alanine + UMP</text>
        <dbReference type="Rhea" id="RHEA:28386"/>
        <dbReference type="ChEBI" id="CHEBI:57865"/>
        <dbReference type="ChEBI" id="CHEBI:60392"/>
        <dbReference type="ChEBI" id="CHEBI:61386"/>
        <dbReference type="ChEBI" id="CHEBI:61387"/>
        <dbReference type="EC" id="2.7.8.13"/>
    </reaction>
</comment>
<dbReference type="GO" id="GO:0051992">
    <property type="term" value="F:UDP-N-acetylmuramoyl-L-alanyl-D-glutamyl-meso-2,6-diaminopimelyl-D-alanyl-D-alanine:undecaprenyl-phosphate transferase activity"/>
    <property type="evidence" value="ECO:0007669"/>
    <property type="project" value="RHEA"/>
</dbReference>
<feature type="transmembrane region" description="Helical" evidence="12">
    <location>
        <begin position="233"/>
        <end position="250"/>
    </location>
</feature>
<dbReference type="GO" id="GO:0008360">
    <property type="term" value="P:regulation of cell shape"/>
    <property type="evidence" value="ECO:0007669"/>
    <property type="project" value="UniProtKB-KW"/>
</dbReference>
<dbReference type="OrthoDB" id="9805475at2"/>
<evidence type="ECO:0000256" key="9">
    <source>
        <dbReference type="ARBA" id="ARBA00023136"/>
    </source>
</evidence>
<sequence length="355" mass="39955">MLYSLFYQYLDINVFKYITLRGFLALLSSFFIALLVGPYLIKRLKQFQNKKGGYVREYTPETHQVKKETPTMGGILIIISVLISTFLWCDLTNFYIWVVLFSFISFALVGGIDDYIKIKNKKGISSKTKFLFQLLFAFIIALALYIYPKFNTILYFPVFKNLYIDLGLFFIIWAVFVIVASSNAVNLTDGLDGLAIGPALIVIFSFVFLAYVSGNIELSKYLHLPYIAGSGELSVFLMALLGAGLGFLWFNSFPAEMFMGDAGSLAIGATLGTVAIITKEEFIFAIIGAIFVIETISVILQVAYFKATGGKRLFLRAPIHHHYELKGMPEPKIVVRVWIFTIILTIIAFALIKIR</sequence>
<dbReference type="NCBIfam" id="TIGR00445">
    <property type="entry name" value="mraY"/>
    <property type="match status" value="1"/>
</dbReference>
<keyword evidence="12" id="KW-1003">Cell membrane</keyword>
<dbReference type="PROSITE" id="PS01347">
    <property type="entry name" value="MRAY_1"/>
    <property type="match status" value="1"/>
</dbReference>
<keyword evidence="4 12" id="KW-0808">Transferase</keyword>
<name>A0A3M0BKH9_9AQUI</name>
<dbReference type="GO" id="GO:0046872">
    <property type="term" value="F:metal ion binding"/>
    <property type="evidence" value="ECO:0007669"/>
    <property type="project" value="UniProtKB-KW"/>
</dbReference>
<dbReference type="GO" id="GO:0008963">
    <property type="term" value="F:phospho-N-acetylmuramoyl-pentapeptide-transferase activity"/>
    <property type="evidence" value="ECO:0007669"/>
    <property type="project" value="UniProtKB-UniRule"/>
</dbReference>
<organism evidence="15 16">
    <name type="scientific">Hydrogenothermus marinus</name>
    <dbReference type="NCBI Taxonomy" id="133270"/>
    <lineage>
        <taxon>Bacteria</taxon>
        <taxon>Pseudomonadati</taxon>
        <taxon>Aquificota</taxon>
        <taxon>Aquificia</taxon>
        <taxon>Aquificales</taxon>
        <taxon>Hydrogenothermaceae</taxon>
        <taxon>Hydrogenothermus</taxon>
    </lineage>
</organism>
<comment type="pathway">
    <text evidence="12">Cell wall biogenesis; peptidoglycan biosynthesis.</text>
</comment>
<evidence type="ECO:0000256" key="3">
    <source>
        <dbReference type="ARBA" id="ARBA00022618"/>
    </source>
</evidence>
<feature type="transmembrane region" description="Helical" evidence="12">
    <location>
        <begin position="20"/>
        <end position="41"/>
    </location>
</feature>
<evidence type="ECO:0000313" key="16">
    <source>
        <dbReference type="Proteomes" id="UP000280842"/>
    </source>
</evidence>
<feature type="transmembrane region" description="Helical" evidence="12">
    <location>
        <begin position="162"/>
        <end position="181"/>
    </location>
</feature>
<dbReference type="PANTHER" id="PTHR22926:SF5">
    <property type="entry name" value="PHOSPHO-N-ACETYLMURAMOYL-PENTAPEPTIDE-TRANSFERASE HOMOLOG"/>
    <property type="match status" value="1"/>
</dbReference>
<feature type="transmembrane region" description="Helical" evidence="12">
    <location>
        <begin position="193"/>
        <end position="213"/>
    </location>
</feature>
<keyword evidence="12 14" id="KW-0479">Metal-binding</keyword>
<dbReference type="InterPro" id="IPR000715">
    <property type="entry name" value="Glycosyl_transferase_4"/>
</dbReference>
<feature type="binding site" evidence="14">
    <location>
        <position position="186"/>
    </location>
    <ligand>
        <name>Mg(2+)</name>
        <dbReference type="ChEBI" id="CHEBI:18420"/>
    </ligand>
</feature>
<dbReference type="GO" id="GO:0071555">
    <property type="term" value="P:cell wall organization"/>
    <property type="evidence" value="ECO:0007669"/>
    <property type="project" value="UniProtKB-KW"/>
</dbReference>
<accession>A0A3M0BKH9</accession>
<dbReference type="EC" id="2.7.8.13" evidence="12 13"/>
<keyword evidence="16" id="KW-1185">Reference proteome</keyword>
<evidence type="ECO:0000256" key="7">
    <source>
        <dbReference type="ARBA" id="ARBA00022984"/>
    </source>
</evidence>
<keyword evidence="9 12" id="KW-0472">Membrane</keyword>
<dbReference type="GO" id="GO:0005886">
    <property type="term" value="C:plasma membrane"/>
    <property type="evidence" value="ECO:0007669"/>
    <property type="project" value="UniProtKB-SubCell"/>
</dbReference>
<dbReference type="PANTHER" id="PTHR22926">
    <property type="entry name" value="PHOSPHO-N-ACETYLMURAMOYL-PENTAPEPTIDE-TRANSFERASE"/>
    <property type="match status" value="1"/>
</dbReference>
<comment type="cofactor">
    <cofactor evidence="12 14">
        <name>Mg(2+)</name>
        <dbReference type="ChEBI" id="CHEBI:18420"/>
    </cofactor>
</comment>
<keyword evidence="5 12" id="KW-0812">Transmembrane</keyword>
<dbReference type="GO" id="GO:0051301">
    <property type="term" value="P:cell division"/>
    <property type="evidence" value="ECO:0007669"/>
    <property type="project" value="UniProtKB-KW"/>
</dbReference>
<feature type="binding site" evidence="14">
    <location>
        <position position="261"/>
    </location>
    <ligand>
        <name>Mg(2+)</name>
        <dbReference type="ChEBI" id="CHEBI:18420"/>
    </ligand>
</feature>
<keyword evidence="8 12" id="KW-1133">Transmembrane helix</keyword>
<keyword evidence="11 12" id="KW-0961">Cell wall biogenesis/degradation</keyword>
<protein>
    <recommendedName>
        <fullName evidence="12 13">Phospho-N-acetylmuramoyl-pentapeptide-transferase</fullName>
        <ecNumber evidence="12 13">2.7.8.13</ecNumber>
    </recommendedName>
    <alternativeName>
        <fullName evidence="12">UDP-MurNAc-pentapeptide phosphotransferase</fullName>
    </alternativeName>
</protein>
<evidence type="ECO:0000256" key="1">
    <source>
        <dbReference type="ARBA" id="ARBA00004141"/>
    </source>
</evidence>
<dbReference type="CDD" id="cd06852">
    <property type="entry name" value="GT_MraY"/>
    <property type="match status" value="1"/>
</dbReference>
<comment type="subcellular location">
    <subcellularLocation>
        <location evidence="12">Cell membrane</location>
        <topology evidence="12">Multi-pass membrane protein</topology>
    </subcellularLocation>
    <subcellularLocation>
        <location evidence="1">Membrane</location>
        <topology evidence="1">Multi-pass membrane protein</topology>
    </subcellularLocation>
</comment>
<keyword evidence="12 14" id="KW-0460">Magnesium</keyword>
<dbReference type="RefSeq" id="WP_121922510.1">
    <property type="nucleotide sequence ID" value="NZ_REFO01000010.1"/>
</dbReference>
<dbReference type="Pfam" id="PF10555">
    <property type="entry name" value="MraY_sig1"/>
    <property type="match status" value="1"/>
</dbReference>
<keyword evidence="10 12" id="KW-0131">Cell cycle</keyword>
<evidence type="ECO:0000256" key="13">
    <source>
        <dbReference type="NCBIfam" id="TIGR00445"/>
    </source>
</evidence>